<evidence type="ECO:0000313" key="3">
    <source>
        <dbReference type="Proteomes" id="UP001150266"/>
    </source>
</evidence>
<name>A0A9W9DPC7_9AGAR</name>
<evidence type="ECO:0000256" key="1">
    <source>
        <dbReference type="SAM" id="MobiDB-lite"/>
    </source>
</evidence>
<reference evidence="2" key="1">
    <citation type="submission" date="2022-08" db="EMBL/GenBank/DDBJ databases">
        <title>A Global Phylogenomic Analysis of the Shiitake Genus Lentinula.</title>
        <authorList>
            <consortium name="DOE Joint Genome Institute"/>
            <person name="Sierra-Patev S."/>
            <person name="Min B."/>
            <person name="Naranjo-Ortiz M."/>
            <person name="Looney B."/>
            <person name="Konkel Z."/>
            <person name="Slot J.C."/>
            <person name="Sakamoto Y."/>
            <person name="Steenwyk J.L."/>
            <person name="Rokas A."/>
            <person name="Carro J."/>
            <person name="Camarero S."/>
            <person name="Ferreira P."/>
            <person name="Molpeceres G."/>
            <person name="Ruiz-Duenas F.J."/>
            <person name="Serrano A."/>
            <person name="Henrissat B."/>
            <person name="Drula E."/>
            <person name="Hughes K.W."/>
            <person name="Mata J.L."/>
            <person name="Ishikawa N.K."/>
            <person name="Vargas-Isla R."/>
            <person name="Ushijima S."/>
            <person name="Smith C.A."/>
            <person name="Ahrendt S."/>
            <person name="Andreopoulos W."/>
            <person name="He G."/>
            <person name="Labutti K."/>
            <person name="Lipzen A."/>
            <person name="Ng V."/>
            <person name="Riley R."/>
            <person name="Sandor L."/>
            <person name="Barry K."/>
            <person name="Martinez A.T."/>
            <person name="Xiao Y."/>
            <person name="Gibbons J.G."/>
            <person name="Terashima K."/>
            <person name="Grigoriev I.V."/>
            <person name="Hibbett D.S."/>
        </authorList>
    </citation>
    <scope>NUCLEOTIDE SEQUENCE</scope>
    <source>
        <strain evidence="2">JLM2183</strain>
    </source>
</reference>
<dbReference type="EMBL" id="JAOTPV010000008">
    <property type="protein sequence ID" value="KAJ4479241.1"/>
    <property type="molecule type" value="Genomic_DNA"/>
</dbReference>
<keyword evidence="3" id="KW-1185">Reference proteome</keyword>
<accession>A0A9W9DPC7</accession>
<feature type="region of interest" description="Disordered" evidence="1">
    <location>
        <begin position="85"/>
        <end position="108"/>
    </location>
</feature>
<protein>
    <submittedName>
        <fullName evidence="2">Uncharacterized protein</fullName>
    </submittedName>
</protein>
<feature type="compositionally biased region" description="Pro residues" evidence="1">
    <location>
        <begin position="7"/>
        <end position="16"/>
    </location>
</feature>
<dbReference type="OrthoDB" id="2989199at2759"/>
<organism evidence="2 3">
    <name type="scientific">Lentinula aciculospora</name>
    <dbReference type="NCBI Taxonomy" id="153920"/>
    <lineage>
        <taxon>Eukaryota</taxon>
        <taxon>Fungi</taxon>
        <taxon>Dikarya</taxon>
        <taxon>Basidiomycota</taxon>
        <taxon>Agaricomycotina</taxon>
        <taxon>Agaricomycetes</taxon>
        <taxon>Agaricomycetidae</taxon>
        <taxon>Agaricales</taxon>
        <taxon>Marasmiineae</taxon>
        <taxon>Omphalotaceae</taxon>
        <taxon>Lentinula</taxon>
    </lineage>
</organism>
<sequence>MINIPLPARPASPPSPQKRKLQAVNSDAESLTLSPTSRRRLGTLANSRSKPDTSRMKAMHSGYRNNSEEAAATHNFGYQTVPLKIEGPRRSSQSQTTPKDTSPWKHRNFSVFSPSSFKSPARHMRVLSRHIRQCQIFVASNATGAQKSDTRISLTQIPSIMDVYLDAKSPSIDFTEEILLEIADRSRRPSLLPSLDLALAPSQTQSPCSYQHCEYHHTVNSDSLSSSLASELTGLNPSWEQILLGQNVTHSGNLTRHPDSFMRSTATWSEELNGP</sequence>
<dbReference type="Proteomes" id="UP001150266">
    <property type="component" value="Unassembled WGS sequence"/>
</dbReference>
<feature type="compositionally biased region" description="Polar residues" evidence="1">
    <location>
        <begin position="23"/>
        <end position="36"/>
    </location>
</feature>
<proteinExistence type="predicted"/>
<comment type="caution">
    <text evidence="2">The sequence shown here is derived from an EMBL/GenBank/DDBJ whole genome shotgun (WGS) entry which is preliminary data.</text>
</comment>
<evidence type="ECO:0000313" key="2">
    <source>
        <dbReference type="EMBL" id="KAJ4479241.1"/>
    </source>
</evidence>
<gene>
    <name evidence="2" type="ORF">J3R30DRAFT_2737288</name>
</gene>
<feature type="region of interest" description="Disordered" evidence="1">
    <location>
        <begin position="1"/>
        <end position="62"/>
    </location>
</feature>
<dbReference type="AlphaFoldDB" id="A0A9W9DPC7"/>
<feature type="compositionally biased region" description="Polar residues" evidence="1">
    <location>
        <begin position="90"/>
        <end position="100"/>
    </location>
</feature>